<feature type="domain" description="Penicillin-binding protein dimerisation" evidence="17">
    <location>
        <begin position="87"/>
        <end position="257"/>
    </location>
</feature>
<evidence type="ECO:0000256" key="15">
    <source>
        <dbReference type="SAM" id="Phobius"/>
    </source>
</evidence>
<dbReference type="Pfam" id="PF03717">
    <property type="entry name" value="PBP_dimer"/>
    <property type="match status" value="1"/>
</dbReference>
<dbReference type="PATRIC" id="fig|292563.3.peg.1666"/>
<dbReference type="GO" id="GO:0071555">
    <property type="term" value="P:cell wall organization"/>
    <property type="evidence" value="ECO:0007669"/>
    <property type="project" value="UniProtKB-KW"/>
</dbReference>
<dbReference type="SUPFAM" id="SSF56519">
    <property type="entry name" value="Penicillin binding protein dimerisation domain"/>
    <property type="match status" value="1"/>
</dbReference>
<evidence type="ECO:0000313" key="19">
    <source>
        <dbReference type="Proteomes" id="UP000010483"/>
    </source>
</evidence>
<keyword evidence="18" id="KW-0328">Glycosyltransferase</keyword>
<dbReference type="InterPro" id="IPR036138">
    <property type="entry name" value="PBP_dimer_sf"/>
</dbReference>
<proteinExistence type="inferred from homology"/>
<evidence type="ECO:0000256" key="5">
    <source>
        <dbReference type="ARBA" id="ARBA00022519"/>
    </source>
</evidence>
<feature type="compositionally biased region" description="Basic residues" evidence="14">
    <location>
        <begin position="1"/>
        <end position="11"/>
    </location>
</feature>
<dbReference type="Pfam" id="PF00905">
    <property type="entry name" value="Transpeptidase"/>
    <property type="match status" value="1"/>
</dbReference>
<dbReference type="GO" id="GO:0005886">
    <property type="term" value="C:plasma membrane"/>
    <property type="evidence" value="ECO:0007669"/>
    <property type="project" value="UniProtKB-SubCell"/>
</dbReference>
<dbReference type="Gene3D" id="3.30.1390.30">
    <property type="entry name" value="Penicillin-binding protein 2a, domain 3"/>
    <property type="match status" value="1"/>
</dbReference>
<keyword evidence="5" id="KW-0997">Cell inner membrane</keyword>
<dbReference type="InterPro" id="IPR001460">
    <property type="entry name" value="PCN-bd_Tpept"/>
</dbReference>
<evidence type="ECO:0000259" key="17">
    <source>
        <dbReference type="Pfam" id="PF03717"/>
    </source>
</evidence>
<evidence type="ECO:0000256" key="8">
    <source>
        <dbReference type="ARBA" id="ARBA00022801"/>
    </source>
</evidence>
<dbReference type="GO" id="GO:0071972">
    <property type="term" value="F:peptidoglycan L,D-transpeptidase activity"/>
    <property type="evidence" value="ECO:0007669"/>
    <property type="project" value="TreeGrafter"/>
</dbReference>
<keyword evidence="12 15" id="KW-0472">Membrane</keyword>
<evidence type="ECO:0000313" key="18">
    <source>
        <dbReference type="EMBL" id="AFZ47557.1"/>
    </source>
</evidence>
<evidence type="ECO:0000256" key="2">
    <source>
        <dbReference type="ARBA" id="ARBA00004236"/>
    </source>
</evidence>
<accession>K9YM47</accession>
<keyword evidence="8" id="KW-0378">Hydrolase</keyword>
<evidence type="ECO:0000256" key="13">
    <source>
        <dbReference type="ARBA" id="ARBA00023316"/>
    </source>
</evidence>
<evidence type="ECO:0000259" key="16">
    <source>
        <dbReference type="Pfam" id="PF00905"/>
    </source>
</evidence>
<evidence type="ECO:0000256" key="11">
    <source>
        <dbReference type="ARBA" id="ARBA00022989"/>
    </source>
</evidence>
<dbReference type="EC" id="2.4.1.129" evidence="18"/>
<dbReference type="GO" id="GO:0006508">
    <property type="term" value="P:proteolysis"/>
    <property type="evidence" value="ECO:0007669"/>
    <property type="project" value="UniProtKB-KW"/>
</dbReference>
<dbReference type="InterPro" id="IPR012338">
    <property type="entry name" value="Beta-lactam/transpept-like"/>
</dbReference>
<protein>
    <submittedName>
        <fullName evidence="18">Peptidoglycan glycosyltransferase</fullName>
        <ecNumber evidence="18">2.4.1.129</ecNumber>
    </submittedName>
</protein>
<dbReference type="Gene3D" id="3.40.710.10">
    <property type="entry name" value="DD-peptidase/beta-lactamase superfamily"/>
    <property type="match status" value="1"/>
</dbReference>
<dbReference type="eggNOG" id="COG0768">
    <property type="taxonomic scope" value="Bacteria"/>
</dbReference>
<dbReference type="EMBL" id="CP003940">
    <property type="protein sequence ID" value="AFZ47557.1"/>
    <property type="molecule type" value="Genomic_DNA"/>
</dbReference>
<dbReference type="HOGENOM" id="CLU_009289_1_2_3"/>
<feature type="region of interest" description="Disordered" evidence="14">
    <location>
        <begin position="1"/>
        <end position="21"/>
    </location>
</feature>
<evidence type="ECO:0000256" key="3">
    <source>
        <dbReference type="ARBA" id="ARBA00007171"/>
    </source>
</evidence>
<evidence type="ECO:0000256" key="4">
    <source>
        <dbReference type="ARBA" id="ARBA00022475"/>
    </source>
</evidence>
<dbReference type="InterPro" id="IPR005311">
    <property type="entry name" value="PBP_dimer"/>
</dbReference>
<evidence type="ECO:0000256" key="9">
    <source>
        <dbReference type="ARBA" id="ARBA00022960"/>
    </source>
</evidence>
<evidence type="ECO:0000256" key="1">
    <source>
        <dbReference type="ARBA" id="ARBA00004167"/>
    </source>
</evidence>
<dbReference type="GO" id="GO:0009002">
    <property type="term" value="F:serine-type D-Ala-D-Ala carboxypeptidase activity"/>
    <property type="evidence" value="ECO:0007669"/>
    <property type="project" value="InterPro"/>
</dbReference>
<dbReference type="GO" id="GO:0008360">
    <property type="term" value="P:regulation of cell shape"/>
    <property type="evidence" value="ECO:0007669"/>
    <property type="project" value="UniProtKB-KW"/>
</dbReference>
<keyword evidence="13" id="KW-0961">Cell wall biogenesis/degradation</keyword>
<keyword evidence="7 15" id="KW-0812">Transmembrane</keyword>
<dbReference type="InterPro" id="IPR050515">
    <property type="entry name" value="Beta-lactam/transpept"/>
</dbReference>
<feature type="domain" description="Penicillin-binding protein transpeptidase" evidence="16">
    <location>
        <begin position="290"/>
        <end position="599"/>
    </location>
</feature>
<dbReference type="PANTHER" id="PTHR30627">
    <property type="entry name" value="PEPTIDOGLYCAN D,D-TRANSPEPTIDASE"/>
    <property type="match status" value="1"/>
</dbReference>
<keyword evidence="10" id="KW-0573">Peptidoglycan synthesis</keyword>
<dbReference type="KEGG" id="csn:Cyast_1596"/>
<keyword evidence="19" id="KW-1185">Reference proteome</keyword>
<name>K9YM47_CYASC</name>
<keyword evidence="11 15" id="KW-1133">Transmembrane helix</keyword>
<dbReference type="BioCyc" id="CSTA292563:G1353-1606-MONOMER"/>
<dbReference type="Gene3D" id="3.90.1310.10">
    <property type="entry name" value="Penicillin-binding protein 2a (Domain 2)"/>
    <property type="match status" value="1"/>
</dbReference>
<comment type="subcellular location">
    <subcellularLocation>
        <location evidence="2">Cell membrane</location>
    </subcellularLocation>
    <subcellularLocation>
        <location evidence="1">Membrane</location>
        <topology evidence="1">Single-pass membrane protein</topology>
    </subcellularLocation>
</comment>
<dbReference type="Proteomes" id="UP000010483">
    <property type="component" value="Chromosome"/>
</dbReference>
<dbReference type="GO" id="GO:0008658">
    <property type="term" value="F:penicillin binding"/>
    <property type="evidence" value="ECO:0007669"/>
    <property type="project" value="InterPro"/>
</dbReference>
<evidence type="ECO:0000256" key="10">
    <source>
        <dbReference type="ARBA" id="ARBA00022984"/>
    </source>
</evidence>
<evidence type="ECO:0000256" key="14">
    <source>
        <dbReference type="SAM" id="MobiDB-lite"/>
    </source>
</evidence>
<reference evidence="19" key="1">
    <citation type="journal article" date="2013" name="Proc. Natl. Acad. Sci. U.S.A.">
        <title>Improving the coverage of the cyanobacterial phylum using diversity-driven genome sequencing.</title>
        <authorList>
            <person name="Shih P.M."/>
            <person name="Wu D."/>
            <person name="Latifi A."/>
            <person name="Axen S.D."/>
            <person name="Fewer D.P."/>
            <person name="Talla E."/>
            <person name="Calteau A."/>
            <person name="Cai F."/>
            <person name="Tandeau de Marsac N."/>
            <person name="Rippka R."/>
            <person name="Herdman M."/>
            <person name="Sivonen K."/>
            <person name="Coursin T."/>
            <person name="Laurent T."/>
            <person name="Goodwin L."/>
            <person name="Nolan M."/>
            <person name="Davenport K.W."/>
            <person name="Han C.S."/>
            <person name="Rubin E.M."/>
            <person name="Eisen J.A."/>
            <person name="Woyke T."/>
            <person name="Gugger M."/>
            <person name="Kerfeld C.A."/>
        </authorList>
    </citation>
    <scope>NUCLEOTIDE SEQUENCE [LARGE SCALE GENOMIC DNA]</scope>
    <source>
        <strain evidence="19">ATCC 29140 / PCC 7202</strain>
    </source>
</reference>
<dbReference type="AlphaFoldDB" id="K9YM47"/>
<keyword evidence="18" id="KW-0808">Transferase</keyword>
<evidence type="ECO:0000256" key="6">
    <source>
        <dbReference type="ARBA" id="ARBA00022670"/>
    </source>
</evidence>
<evidence type="ECO:0000256" key="12">
    <source>
        <dbReference type="ARBA" id="ARBA00023136"/>
    </source>
</evidence>
<sequence length="608" mass="66561">MQIVNRRRKSKNPVNPRPYTTLSNISQQKKKKWLTVGQKDQPIMILILVSLFLFGGIASRLAYLQIIQGQEFAQKATSNRTKIIPQAPVRGNLFDRQGRILASTRLSHSAYLLPRIQIQPNWEEVKVELATILNIPPEELQEKLKGENLDSPTLVKVGSNLTPQQITAIEENRQVLGDVELNIDSIRHYPNNRIASHVLGYTREIDAQELEQLRSEGYRLGDVIGKMGVEAGLENKLRGEWGGIVLETDGAGRVVRRVGMQEAVSGQDIQLTLDLELQKVAEEALGARRGAVVALDPNTGAVLAMVSYPGFDPNIFSDRITDEIWREVQGQGNPFINRSIVGFPPASTFKVVTAAAGMETGKYPPNTVLPTYAFLRRGGMALGEWNRSGFGPMNYIRSMAWSSNTFYGQIGYGVGGENLIEWSRKFGFGSRTGIELREETPGLIADNEWKQRRFNTDWTAGDTINMSIGQGFTLATPLQVAVMFAVPANGGYRVTPHLENDPETYLARRESLNMKPETINTLRQSLRAVVTSGTGGGSAVPNIAVAGKSGTAEAPPGKSHAWFGAYAPYDDPSIVVVAFVEHSGGGGGAVAAPIVQRVLSAHFNDNNN</sequence>
<comment type="similarity">
    <text evidence="3">Belongs to the transpeptidase family.</text>
</comment>
<dbReference type="GO" id="GO:0009252">
    <property type="term" value="P:peptidoglycan biosynthetic process"/>
    <property type="evidence" value="ECO:0007669"/>
    <property type="project" value="UniProtKB-KW"/>
</dbReference>
<feature type="transmembrane region" description="Helical" evidence="15">
    <location>
        <begin position="43"/>
        <end position="63"/>
    </location>
</feature>
<organism evidence="18 19">
    <name type="scientific">Cyanobacterium stanieri (strain ATCC 29140 / PCC 7202)</name>
    <dbReference type="NCBI Taxonomy" id="292563"/>
    <lineage>
        <taxon>Bacteria</taxon>
        <taxon>Bacillati</taxon>
        <taxon>Cyanobacteriota</taxon>
        <taxon>Cyanophyceae</taxon>
        <taxon>Oscillatoriophycideae</taxon>
        <taxon>Chroococcales</taxon>
        <taxon>Geminocystaceae</taxon>
        <taxon>Cyanobacterium</taxon>
    </lineage>
</organism>
<dbReference type="STRING" id="292563.Cyast_1596"/>
<keyword evidence="4" id="KW-1003">Cell membrane</keyword>
<dbReference type="InterPro" id="IPR017790">
    <property type="entry name" value="Penicillin-binding_protein_2"/>
</dbReference>
<dbReference type="GO" id="GO:0016757">
    <property type="term" value="F:glycosyltransferase activity"/>
    <property type="evidence" value="ECO:0007669"/>
    <property type="project" value="UniProtKB-KW"/>
</dbReference>
<dbReference type="PANTHER" id="PTHR30627:SF2">
    <property type="entry name" value="PEPTIDOGLYCAN D,D-TRANSPEPTIDASE MRDA"/>
    <property type="match status" value="1"/>
</dbReference>
<gene>
    <name evidence="18" type="ordered locus">Cyast_1596</name>
</gene>
<keyword evidence="6" id="KW-0645">Protease</keyword>
<dbReference type="NCBIfam" id="TIGR03423">
    <property type="entry name" value="pbp2_mrdA"/>
    <property type="match status" value="1"/>
</dbReference>
<evidence type="ECO:0000256" key="7">
    <source>
        <dbReference type="ARBA" id="ARBA00022692"/>
    </source>
</evidence>
<dbReference type="SUPFAM" id="SSF56601">
    <property type="entry name" value="beta-lactamase/transpeptidase-like"/>
    <property type="match status" value="1"/>
</dbReference>
<keyword evidence="9" id="KW-0133">Cell shape</keyword>